<proteinExistence type="predicted"/>
<dbReference type="RefSeq" id="WP_187671898.1">
    <property type="nucleotide sequence ID" value="NZ_CAJFCI010000057.1"/>
</dbReference>
<dbReference type="PROSITE" id="PS51318">
    <property type="entry name" value="TAT"/>
    <property type="match status" value="1"/>
</dbReference>
<evidence type="ECO:0008006" key="3">
    <source>
        <dbReference type="Google" id="ProtNLM"/>
    </source>
</evidence>
<reference evidence="1 2" key="1">
    <citation type="submission" date="2020-08" db="EMBL/GenBank/DDBJ databases">
        <authorList>
            <person name="Criscuolo A."/>
        </authorList>
    </citation>
    <scope>NUCLEOTIDE SEQUENCE [LARGE SCALE GENOMIC DNA]</scope>
    <source>
        <strain evidence="1">CIP111764</strain>
    </source>
</reference>
<dbReference type="InterPro" id="IPR006311">
    <property type="entry name" value="TAT_signal"/>
</dbReference>
<dbReference type="EMBL" id="CAJFCI010000057">
    <property type="protein sequence ID" value="CAD5108579.1"/>
    <property type="molecule type" value="Genomic_DNA"/>
</dbReference>
<evidence type="ECO:0000313" key="1">
    <source>
        <dbReference type="EMBL" id="CAD5108579.1"/>
    </source>
</evidence>
<organism evidence="1 2">
    <name type="scientific">Zestomonas carbonaria</name>
    <dbReference type="NCBI Taxonomy" id="2762745"/>
    <lineage>
        <taxon>Bacteria</taxon>
        <taxon>Pseudomonadati</taxon>
        <taxon>Pseudomonadota</taxon>
        <taxon>Gammaproteobacteria</taxon>
        <taxon>Pseudomonadales</taxon>
        <taxon>Pseudomonadaceae</taxon>
        <taxon>Zestomonas</taxon>
    </lineage>
</organism>
<gene>
    <name evidence="1" type="ORF">PSEWESI4_02867</name>
</gene>
<protein>
    <recommendedName>
        <fullName evidence="3">Tat (Twin-arginine translocation) pathway signal sequence</fullName>
    </recommendedName>
</protein>
<sequence>MNVERRSLLKGLALGGLAGAALGGSGLAVANAVVGGPSLPEQPILALVNGETAESAFLLGIGASPVARQVEVLRADAGLDFLLGLEKRLRGGRPQRLIGLLDDASAALVLDLARSAGARVQWLGQHGVGATASRHRLLGAESANGCAPHLGRHLNACGAGFDLSAQRFHGGQAPLRLAAPARSTAASGQWAATLGFTLATLGRIDTARAPLASDQRAPLTGHFVSFSIEA</sequence>
<accession>A0A7U7I9M8</accession>
<dbReference type="AlphaFoldDB" id="A0A7U7I9M8"/>
<keyword evidence="2" id="KW-1185">Reference proteome</keyword>
<name>A0A7U7I9M8_9GAMM</name>
<evidence type="ECO:0000313" key="2">
    <source>
        <dbReference type="Proteomes" id="UP000583387"/>
    </source>
</evidence>
<comment type="caution">
    <text evidence="1">The sequence shown here is derived from an EMBL/GenBank/DDBJ whole genome shotgun (WGS) entry which is preliminary data.</text>
</comment>
<dbReference type="Proteomes" id="UP000583387">
    <property type="component" value="Unassembled WGS sequence"/>
</dbReference>